<evidence type="ECO:0000313" key="2">
    <source>
        <dbReference type="EMBL" id="ORZ34484.1"/>
    </source>
</evidence>
<sequence>MARPLGSQYPRLSRASASQVSSATSHRSSCRIVLLVSNNQKTSTWIPFDALLVQQPMLAHLSLRQQMPLNSSTVGWKLDARASRTPMHRGVELRMDQRGQEAVVGVDAASANKWFHTAVTKIDNAKVAAAAPSTTTTATGQFESPSTHVAAAIVTLSSVHLPGTTSVAHMATLSPPATTAAKCMMDDRVLTATLARYTRDVKSVCMTLWVLAAILNFACTHDGTIDLALVGTSSTANGNDDRDDDGADDWPGRILCTRLDGLDTVYCIECFRCTEFGPGPVGRGLSCALSKAGVRSKWAANRRD</sequence>
<evidence type="ECO:0000313" key="3">
    <source>
        <dbReference type="Proteomes" id="UP000193411"/>
    </source>
</evidence>
<organism evidence="2 3">
    <name type="scientific">Catenaria anguillulae PL171</name>
    <dbReference type="NCBI Taxonomy" id="765915"/>
    <lineage>
        <taxon>Eukaryota</taxon>
        <taxon>Fungi</taxon>
        <taxon>Fungi incertae sedis</taxon>
        <taxon>Blastocladiomycota</taxon>
        <taxon>Blastocladiomycetes</taxon>
        <taxon>Blastocladiales</taxon>
        <taxon>Catenariaceae</taxon>
        <taxon>Catenaria</taxon>
    </lineage>
</organism>
<name>A0A1Y2HKI0_9FUNG</name>
<gene>
    <name evidence="2" type="ORF">BCR44DRAFT_32411</name>
</gene>
<accession>A0A1Y2HKI0</accession>
<feature type="region of interest" description="Disordered" evidence="1">
    <location>
        <begin position="1"/>
        <end position="20"/>
    </location>
</feature>
<comment type="caution">
    <text evidence="2">The sequence shown here is derived from an EMBL/GenBank/DDBJ whole genome shotgun (WGS) entry which is preliminary data.</text>
</comment>
<keyword evidence="3" id="KW-1185">Reference proteome</keyword>
<reference evidence="2 3" key="1">
    <citation type="submission" date="2016-07" db="EMBL/GenBank/DDBJ databases">
        <title>Pervasive Adenine N6-methylation of Active Genes in Fungi.</title>
        <authorList>
            <consortium name="DOE Joint Genome Institute"/>
            <person name="Mondo S.J."/>
            <person name="Dannebaum R.O."/>
            <person name="Kuo R.C."/>
            <person name="Labutti K."/>
            <person name="Haridas S."/>
            <person name="Kuo A."/>
            <person name="Salamov A."/>
            <person name="Ahrendt S.R."/>
            <person name="Lipzen A."/>
            <person name="Sullivan W."/>
            <person name="Andreopoulos W.B."/>
            <person name="Clum A."/>
            <person name="Lindquist E."/>
            <person name="Daum C."/>
            <person name="Ramamoorthy G.K."/>
            <person name="Gryganskyi A."/>
            <person name="Culley D."/>
            <person name="Magnuson J.K."/>
            <person name="James T.Y."/>
            <person name="O'Malley M.A."/>
            <person name="Stajich J.E."/>
            <person name="Spatafora J.W."/>
            <person name="Visel A."/>
            <person name="Grigoriev I.V."/>
        </authorList>
    </citation>
    <scope>NUCLEOTIDE SEQUENCE [LARGE SCALE GENOMIC DNA]</scope>
    <source>
        <strain evidence="2 3">PL171</strain>
    </source>
</reference>
<dbReference type="AlphaFoldDB" id="A0A1Y2HKI0"/>
<proteinExistence type="predicted"/>
<dbReference type="EMBL" id="MCFL01000028">
    <property type="protein sequence ID" value="ORZ34484.1"/>
    <property type="molecule type" value="Genomic_DNA"/>
</dbReference>
<dbReference type="Proteomes" id="UP000193411">
    <property type="component" value="Unassembled WGS sequence"/>
</dbReference>
<protein>
    <submittedName>
        <fullName evidence="2">Uncharacterized protein</fullName>
    </submittedName>
</protein>
<evidence type="ECO:0000256" key="1">
    <source>
        <dbReference type="SAM" id="MobiDB-lite"/>
    </source>
</evidence>